<dbReference type="InterPro" id="IPR004812">
    <property type="entry name" value="Efflux_drug-R_Bcr/CmlA"/>
</dbReference>
<proteinExistence type="inferred from homology"/>
<protein>
    <recommendedName>
        <fullName evidence="8">Bcr/CflA family efflux transporter</fullName>
    </recommendedName>
</protein>
<feature type="transmembrane region" description="Helical" evidence="8">
    <location>
        <begin position="289"/>
        <end position="310"/>
    </location>
</feature>
<evidence type="ECO:0000256" key="6">
    <source>
        <dbReference type="ARBA" id="ARBA00022989"/>
    </source>
</evidence>
<feature type="transmembrane region" description="Helical" evidence="8">
    <location>
        <begin position="111"/>
        <end position="132"/>
    </location>
</feature>
<keyword evidence="6 8" id="KW-1133">Transmembrane helix</keyword>
<dbReference type="Pfam" id="PF07690">
    <property type="entry name" value="MFS_1"/>
    <property type="match status" value="1"/>
</dbReference>
<dbReference type="SUPFAM" id="SSF103473">
    <property type="entry name" value="MFS general substrate transporter"/>
    <property type="match status" value="1"/>
</dbReference>
<dbReference type="Gene3D" id="1.20.1720.10">
    <property type="entry name" value="Multidrug resistance protein D"/>
    <property type="match status" value="1"/>
</dbReference>
<gene>
    <name evidence="10" type="ORF">GCM10007874_65440</name>
</gene>
<keyword evidence="8" id="KW-0997">Cell inner membrane</keyword>
<keyword evidence="11" id="KW-1185">Reference proteome</keyword>
<evidence type="ECO:0000256" key="8">
    <source>
        <dbReference type="RuleBase" id="RU365088"/>
    </source>
</evidence>
<feature type="transmembrane region" description="Helical" evidence="8">
    <location>
        <begin position="316"/>
        <end position="336"/>
    </location>
</feature>
<feature type="transmembrane region" description="Helical" evidence="8">
    <location>
        <begin position="357"/>
        <end position="375"/>
    </location>
</feature>
<feature type="transmembrane region" description="Helical" evidence="8">
    <location>
        <begin position="258"/>
        <end position="277"/>
    </location>
</feature>
<evidence type="ECO:0000256" key="5">
    <source>
        <dbReference type="ARBA" id="ARBA00022692"/>
    </source>
</evidence>
<sequence>MTDTTSRAPVVGRLGRKEFIVLVAGLVAINAFAIDIMLPGLQQIGASLGEADPNKRQLVIPAYLLGFGLLQLVFGPLSDRFGRRGPLLVGLAVYCLAALCAFFTTNFSALIALRLVQGGGAAASAVIATALVRDVFAGNEMAKIMSLVFTVLMLSPILAPSLGQGLMTVMDWRGLFGFMAALGLIIIAWVWWRLPETLQPEHRRPLSLRAVLEGFGIVFANRVSLAYIIGMAALFGALMGFLNSSQQIYRDVFGVTTLFPVFFAGGAICSALGGVVNAQLVNRFGMRKLSWVALAVFSAAALVMLAAGLLQALPLALFFALSAAQFLVFSMILSNFGALAMEPLGEVAGTAASTQGFLQMVPGAAIGILIGQMFNGTVVPMALGHVAMAGLTAVCLVTMAAEGRRGVGAT</sequence>
<feature type="transmembrane region" description="Helical" evidence="8">
    <location>
        <begin position="144"/>
        <end position="163"/>
    </location>
</feature>
<feature type="transmembrane region" description="Helical" evidence="8">
    <location>
        <begin position="20"/>
        <end position="38"/>
    </location>
</feature>
<evidence type="ECO:0000256" key="2">
    <source>
        <dbReference type="ARBA" id="ARBA00006236"/>
    </source>
</evidence>
<dbReference type="PROSITE" id="PS50850">
    <property type="entry name" value="MFS"/>
    <property type="match status" value="1"/>
</dbReference>
<dbReference type="Proteomes" id="UP001156882">
    <property type="component" value="Unassembled WGS sequence"/>
</dbReference>
<dbReference type="InterPro" id="IPR036259">
    <property type="entry name" value="MFS_trans_sf"/>
</dbReference>
<evidence type="ECO:0000259" key="9">
    <source>
        <dbReference type="PROSITE" id="PS50850"/>
    </source>
</evidence>
<organism evidence="10 11">
    <name type="scientific">Labrys miyagiensis</name>
    <dbReference type="NCBI Taxonomy" id="346912"/>
    <lineage>
        <taxon>Bacteria</taxon>
        <taxon>Pseudomonadati</taxon>
        <taxon>Pseudomonadota</taxon>
        <taxon>Alphaproteobacteria</taxon>
        <taxon>Hyphomicrobiales</taxon>
        <taxon>Xanthobacteraceae</taxon>
        <taxon>Labrys</taxon>
    </lineage>
</organism>
<comment type="caution">
    <text evidence="10">The sequence shown here is derived from an EMBL/GenBank/DDBJ whole genome shotgun (WGS) entry which is preliminary data.</text>
</comment>
<name>A0ABQ6CT18_9HYPH</name>
<evidence type="ECO:0000313" key="10">
    <source>
        <dbReference type="EMBL" id="GLS23523.1"/>
    </source>
</evidence>
<evidence type="ECO:0000256" key="4">
    <source>
        <dbReference type="ARBA" id="ARBA00022475"/>
    </source>
</evidence>
<comment type="similarity">
    <text evidence="2 8">Belongs to the major facilitator superfamily. Bcr/CmlA family.</text>
</comment>
<dbReference type="EMBL" id="BSPC01000075">
    <property type="protein sequence ID" value="GLS23523.1"/>
    <property type="molecule type" value="Genomic_DNA"/>
</dbReference>
<feature type="transmembrane region" description="Helical" evidence="8">
    <location>
        <begin position="381"/>
        <end position="401"/>
    </location>
</feature>
<evidence type="ECO:0000256" key="1">
    <source>
        <dbReference type="ARBA" id="ARBA00004651"/>
    </source>
</evidence>
<dbReference type="RefSeq" id="WP_284316455.1">
    <property type="nucleotide sequence ID" value="NZ_BSPC01000075.1"/>
</dbReference>
<keyword evidence="5 8" id="KW-0812">Transmembrane</keyword>
<dbReference type="PANTHER" id="PTHR23502">
    <property type="entry name" value="MAJOR FACILITATOR SUPERFAMILY"/>
    <property type="match status" value="1"/>
</dbReference>
<dbReference type="InterPro" id="IPR020846">
    <property type="entry name" value="MFS_dom"/>
</dbReference>
<evidence type="ECO:0000256" key="3">
    <source>
        <dbReference type="ARBA" id="ARBA00022448"/>
    </source>
</evidence>
<keyword evidence="3 8" id="KW-0813">Transport</keyword>
<feature type="transmembrane region" description="Helical" evidence="8">
    <location>
        <begin position="58"/>
        <end position="75"/>
    </location>
</feature>
<evidence type="ECO:0000256" key="7">
    <source>
        <dbReference type="ARBA" id="ARBA00023136"/>
    </source>
</evidence>
<accession>A0ABQ6CT18</accession>
<evidence type="ECO:0000313" key="11">
    <source>
        <dbReference type="Proteomes" id="UP001156882"/>
    </source>
</evidence>
<dbReference type="CDD" id="cd17320">
    <property type="entry name" value="MFS_MdfA_MDR_like"/>
    <property type="match status" value="1"/>
</dbReference>
<keyword evidence="4" id="KW-1003">Cell membrane</keyword>
<keyword evidence="7 8" id="KW-0472">Membrane</keyword>
<reference evidence="11" key="1">
    <citation type="journal article" date="2019" name="Int. J. Syst. Evol. Microbiol.">
        <title>The Global Catalogue of Microorganisms (GCM) 10K type strain sequencing project: providing services to taxonomists for standard genome sequencing and annotation.</title>
        <authorList>
            <consortium name="The Broad Institute Genomics Platform"/>
            <consortium name="The Broad Institute Genome Sequencing Center for Infectious Disease"/>
            <person name="Wu L."/>
            <person name="Ma J."/>
        </authorList>
    </citation>
    <scope>NUCLEOTIDE SEQUENCE [LARGE SCALE GENOMIC DNA]</scope>
    <source>
        <strain evidence="11">NBRC 101365</strain>
    </source>
</reference>
<dbReference type="InterPro" id="IPR011701">
    <property type="entry name" value="MFS"/>
</dbReference>
<feature type="transmembrane region" description="Helical" evidence="8">
    <location>
        <begin position="175"/>
        <end position="194"/>
    </location>
</feature>
<comment type="subcellular location">
    <subcellularLocation>
        <location evidence="8">Cell inner membrane</location>
        <topology evidence="8">Multi-pass membrane protein</topology>
    </subcellularLocation>
    <subcellularLocation>
        <location evidence="1">Cell membrane</location>
        <topology evidence="1">Multi-pass membrane protein</topology>
    </subcellularLocation>
</comment>
<dbReference type="PANTHER" id="PTHR23502:SF132">
    <property type="entry name" value="POLYAMINE TRANSPORTER 2-RELATED"/>
    <property type="match status" value="1"/>
</dbReference>
<feature type="domain" description="Major facilitator superfamily (MFS) profile" evidence="9">
    <location>
        <begin position="19"/>
        <end position="402"/>
    </location>
</feature>
<feature type="transmembrane region" description="Helical" evidence="8">
    <location>
        <begin position="215"/>
        <end position="238"/>
    </location>
</feature>
<dbReference type="NCBIfam" id="TIGR00710">
    <property type="entry name" value="efflux_Bcr_CflA"/>
    <property type="match status" value="1"/>
</dbReference>
<feature type="transmembrane region" description="Helical" evidence="8">
    <location>
        <begin position="87"/>
        <end position="105"/>
    </location>
</feature>